<dbReference type="EMBL" id="AJAK01000007">
    <property type="protein sequence ID" value="EOH80603.1"/>
    <property type="molecule type" value="Genomic_DNA"/>
</dbReference>
<reference evidence="4 6" key="1">
    <citation type="submission" date="2013-02" db="EMBL/GenBank/DDBJ databases">
        <title>The Genome Sequence of Enterococcus malodoratus ATCC_43197.</title>
        <authorList>
            <consortium name="The Broad Institute Genome Sequencing Platform"/>
            <consortium name="The Broad Institute Genome Sequencing Center for Infectious Disease"/>
            <person name="Earl A.M."/>
            <person name="Gilmore M.S."/>
            <person name="Lebreton F."/>
            <person name="Walker B."/>
            <person name="Young S.K."/>
            <person name="Zeng Q."/>
            <person name="Gargeya S."/>
            <person name="Fitzgerald M."/>
            <person name="Haas B."/>
            <person name="Abouelleil A."/>
            <person name="Alvarado L."/>
            <person name="Arachchi H.M."/>
            <person name="Berlin A.M."/>
            <person name="Chapman S.B."/>
            <person name="Dewar J."/>
            <person name="Goldberg J."/>
            <person name="Griggs A."/>
            <person name="Gujja S."/>
            <person name="Hansen M."/>
            <person name="Howarth C."/>
            <person name="Imamovic A."/>
            <person name="Larimer J."/>
            <person name="McCowan C."/>
            <person name="Murphy C."/>
            <person name="Neiman D."/>
            <person name="Pearson M."/>
            <person name="Priest M."/>
            <person name="Roberts A."/>
            <person name="Saif S."/>
            <person name="Shea T."/>
            <person name="Sisk P."/>
            <person name="Sykes S."/>
            <person name="Wortman J."/>
            <person name="Nusbaum C."/>
            <person name="Birren B."/>
        </authorList>
    </citation>
    <scope>NUCLEOTIDE SEQUENCE [LARGE SCALE GENOMIC DNA]</scope>
    <source>
        <strain evidence="4 6">ATCC 43197</strain>
    </source>
</reference>
<dbReference type="InterPro" id="IPR028349">
    <property type="entry name" value="PafC-like"/>
</dbReference>
<dbReference type="PROSITE" id="PS52050">
    <property type="entry name" value="WYL"/>
    <property type="match status" value="1"/>
</dbReference>
<keyword evidence="7" id="KW-1185">Reference proteome</keyword>
<dbReference type="InterPro" id="IPR026881">
    <property type="entry name" value="WYL_dom"/>
</dbReference>
<dbReference type="Pfam" id="PF08279">
    <property type="entry name" value="HTH_11"/>
    <property type="match status" value="1"/>
</dbReference>
<organism evidence="4 6">
    <name type="scientific">Enterococcus malodoratus ATCC 43197</name>
    <dbReference type="NCBI Taxonomy" id="1158601"/>
    <lineage>
        <taxon>Bacteria</taxon>
        <taxon>Bacillati</taxon>
        <taxon>Bacillota</taxon>
        <taxon>Bacilli</taxon>
        <taxon>Lactobacillales</taxon>
        <taxon>Enterococcaceae</taxon>
        <taxon>Enterococcus</taxon>
    </lineage>
</organism>
<keyword evidence="2" id="KW-0804">Transcription</keyword>
<evidence type="ECO:0000313" key="4">
    <source>
        <dbReference type="EMBL" id="EOH80603.1"/>
    </source>
</evidence>
<evidence type="ECO:0000313" key="5">
    <source>
        <dbReference type="EMBL" id="EOT69112.1"/>
    </source>
</evidence>
<evidence type="ECO:0000313" key="6">
    <source>
        <dbReference type="Proteomes" id="UP000013783"/>
    </source>
</evidence>
<dbReference type="PIRSF" id="PIRSF016838">
    <property type="entry name" value="PafC"/>
    <property type="match status" value="1"/>
</dbReference>
<dbReference type="InterPro" id="IPR051534">
    <property type="entry name" value="CBASS_pafABC_assoc_protein"/>
</dbReference>
<dbReference type="OrthoDB" id="9815009at2"/>
<protein>
    <recommendedName>
        <fullName evidence="3">HTH deoR-type domain-containing protein</fullName>
    </recommendedName>
</protein>
<dbReference type="EMBL" id="ASWA01000002">
    <property type="protein sequence ID" value="EOT69112.1"/>
    <property type="molecule type" value="Genomic_DNA"/>
</dbReference>
<dbReference type="Proteomes" id="UP000013783">
    <property type="component" value="Unassembled WGS sequence"/>
</dbReference>
<feature type="domain" description="HTH deoR-type" evidence="3">
    <location>
        <begin position="2"/>
        <end position="61"/>
    </location>
</feature>
<dbReference type="InterPro" id="IPR057727">
    <property type="entry name" value="WCX_dom"/>
</dbReference>
<dbReference type="Pfam" id="PF13280">
    <property type="entry name" value="WYL"/>
    <property type="match status" value="1"/>
</dbReference>
<dbReference type="PATRIC" id="fig|1158601.3.peg.622"/>
<dbReference type="Proteomes" id="UP000014148">
    <property type="component" value="Unassembled WGS sequence"/>
</dbReference>
<sequence length="301" mass="35937">MQVERLLKMIFLLIRREKITTQELADYFAVSKRTIIRDIDTLSMANIPIFTLKGRKGGVGIMEQYTINKTVFSQEEQEKILHGLQLLKATKIPNTEMLLDKVDVLFSSNERFDWLEIDFSSFGSQEKEKEKFSQLQYAIINKNVATFDYFTSELKQNKRTVEPVRLIFKNNAWYVQAYCQYILDFRLFRASRIKNLTLLDEKFVRAAPKDTTIKTNYEDHYQMIPFVLKFSPEISYRLFDEYDESCMTVDQEGYFHVTYEYADNDWLVRHLLSFGKHVEILEPEYMKVRMRKEIEKVLENY</sequence>
<name>R2PBR8_9ENTE</name>
<evidence type="ECO:0000313" key="7">
    <source>
        <dbReference type="Proteomes" id="UP000014148"/>
    </source>
</evidence>
<dbReference type="InterPro" id="IPR036388">
    <property type="entry name" value="WH-like_DNA-bd_sf"/>
</dbReference>
<dbReference type="STRING" id="71451.RV07_GL000603"/>
<dbReference type="InterPro" id="IPR036390">
    <property type="entry name" value="WH_DNA-bd_sf"/>
</dbReference>
<dbReference type="InterPro" id="IPR001034">
    <property type="entry name" value="DeoR_HTH"/>
</dbReference>
<dbReference type="Pfam" id="PF25583">
    <property type="entry name" value="WCX"/>
    <property type="match status" value="1"/>
</dbReference>
<dbReference type="InterPro" id="IPR013196">
    <property type="entry name" value="HTH_11"/>
</dbReference>
<dbReference type="GO" id="GO:0003700">
    <property type="term" value="F:DNA-binding transcription factor activity"/>
    <property type="evidence" value="ECO:0007669"/>
    <property type="project" value="InterPro"/>
</dbReference>
<dbReference type="AlphaFoldDB" id="R2PBR8"/>
<gene>
    <name evidence="5" type="ORF">I585_00572</name>
    <name evidence="4" type="ORF">UAI_00641</name>
</gene>
<comment type="caution">
    <text evidence="4">The sequence shown here is derived from an EMBL/GenBank/DDBJ whole genome shotgun (WGS) entry which is preliminary data.</text>
</comment>
<proteinExistence type="predicted"/>
<dbReference type="SUPFAM" id="SSF46785">
    <property type="entry name" value="Winged helix' DNA-binding domain"/>
    <property type="match status" value="1"/>
</dbReference>
<evidence type="ECO:0000256" key="1">
    <source>
        <dbReference type="ARBA" id="ARBA00023015"/>
    </source>
</evidence>
<evidence type="ECO:0000259" key="3">
    <source>
        <dbReference type="PROSITE" id="PS51000"/>
    </source>
</evidence>
<keyword evidence="1" id="KW-0805">Transcription regulation</keyword>
<dbReference type="PROSITE" id="PS51000">
    <property type="entry name" value="HTH_DEOR_2"/>
    <property type="match status" value="1"/>
</dbReference>
<reference evidence="5 7" key="2">
    <citation type="submission" date="2013-03" db="EMBL/GenBank/DDBJ databases">
        <title>The Genome Sequence of Enterococcus malodoratus ATCC_43197 (PacBio/Illumina hybrid assembly).</title>
        <authorList>
            <consortium name="The Broad Institute Genomics Platform"/>
            <consortium name="The Broad Institute Genome Sequencing Center for Infectious Disease"/>
            <person name="Earl A."/>
            <person name="Russ C."/>
            <person name="Gilmore M."/>
            <person name="Surin D."/>
            <person name="Walker B."/>
            <person name="Young S."/>
            <person name="Zeng Q."/>
            <person name="Gargeya S."/>
            <person name="Fitzgerald M."/>
            <person name="Haas B."/>
            <person name="Abouelleil A."/>
            <person name="Allen A.W."/>
            <person name="Alvarado L."/>
            <person name="Arachchi H.M."/>
            <person name="Berlin A.M."/>
            <person name="Chapman S.B."/>
            <person name="Gainer-Dewar J."/>
            <person name="Goldberg J."/>
            <person name="Griggs A."/>
            <person name="Gujja S."/>
            <person name="Hansen M."/>
            <person name="Howarth C."/>
            <person name="Imamovic A."/>
            <person name="Ireland A."/>
            <person name="Larimer J."/>
            <person name="McCowan C."/>
            <person name="Murphy C."/>
            <person name="Pearson M."/>
            <person name="Poon T.W."/>
            <person name="Priest M."/>
            <person name="Roberts A."/>
            <person name="Saif S."/>
            <person name="Shea T."/>
            <person name="Sisk P."/>
            <person name="Sykes S."/>
            <person name="Wortman J."/>
            <person name="Nusbaum C."/>
            <person name="Birren B."/>
        </authorList>
    </citation>
    <scope>NUCLEOTIDE SEQUENCE [LARGE SCALE GENOMIC DNA]</scope>
    <source>
        <strain evidence="5 7">ATCC 43197</strain>
    </source>
</reference>
<dbReference type="eggNOG" id="COG2378">
    <property type="taxonomic scope" value="Bacteria"/>
</dbReference>
<dbReference type="PANTHER" id="PTHR34580:SF1">
    <property type="entry name" value="PROTEIN PAFC"/>
    <property type="match status" value="1"/>
</dbReference>
<accession>R2PBR8</accession>
<dbReference type="PANTHER" id="PTHR34580">
    <property type="match status" value="1"/>
</dbReference>
<dbReference type="Gene3D" id="1.10.10.10">
    <property type="entry name" value="Winged helix-like DNA-binding domain superfamily/Winged helix DNA-binding domain"/>
    <property type="match status" value="1"/>
</dbReference>
<evidence type="ECO:0000256" key="2">
    <source>
        <dbReference type="ARBA" id="ARBA00023163"/>
    </source>
</evidence>
<dbReference type="RefSeq" id="WP_010739523.1">
    <property type="nucleotide sequence ID" value="NZ_KB946249.1"/>
</dbReference>